<dbReference type="InterPro" id="IPR002078">
    <property type="entry name" value="Sigma_54_int"/>
</dbReference>
<evidence type="ECO:0000256" key="1">
    <source>
        <dbReference type="ARBA" id="ARBA00022741"/>
    </source>
</evidence>
<evidence type="ECO:0000259" key="7">
    <source>
        <dbReference type="PROSITE" id="PS50110"/>
    </source>
</evidence>
<dbReference type="GO" id="GO:0043565">
    <property type="term" value="F:sequence-specific DNA binding"/>
    <property type="evidence" value="ECO:0007669"/>
    <property type="project" value="InterPro"/>
</dbReference>
<evidence type="ECO:0000313" key="9">
    <source>
        <dbReference type="Proteomes" id="UP000244925"/>
    </source>
</evidence>
<dbReference type="InterPro" id="IPR003593">
    <property type="entry name" value="AAA+_ATPase"/>
</dbReference>
<dbReference type="GO" id="GO:0006355">
    <property type="term" value="P:regulation of DNA-templated transcription"/>
    <property type="evidence" value="ECO:0007669"/>
    <property type="project" value="InterPro"/>
</dbReference>
<keyword evidence="1" id="KW-0547">Nucleotide-binding</keyword>
<proteinExistence type="predicted"/>
<evidence type="ECO:0000259" key="6">
    <source>
        <dbReference type="PROSITE" id="PS50045"/>
    </source>
</evidence>
<name>A0A2V1IXE9_9BACT</name>
<comment type="caution">
    <text evidence="8">The sequence shown here is derived from an EMBL/GenBank/DDBJ whole genome shotgun (WGS) entry which is preliminary data.</text>
</comment>
<dbReference type="FunFam" id="3.40.50.300:FF:000006">
    <property type="entry name" value="DNA-binding transcriptional regulator NtrC"/>
    <property type="match status" value="1"/>
</dbReference>
<dbReference type="SMART" id="SM00382">
    <property type="entry name" value="AAA"/>
    <property type="match status" value="1"/>
</dbReference>
<dbReference type="Gene3D" id="1.10.8.60">
    <property type="match status" value="1"/>
</dbReference>
<dbReference type="InterPro" id="IPR011006">
    <property type="entry name" value="CheY-like_superfamily"/>
</dbReference>
<dbReference type="Pfam" id="PF02954">
    <property type="entry name" value="HTH_8"/>
    <property type="match status" value="1"/>
</dbReference>
<dbReference type="InterPro" id="IPR009057">
    <property type="entry name" value="Homeodomain-like_sf"/>
</dbReference>
<dbReference type="SUPFAM" id="SSF52540">
    <property type="entry name" value="P-loop containing nucleoside triphosphate hydrolases"/>
    <property type="match status" value="1"/>
</dbReference>
<dbReference type="PROSITE" id="PS50110">
    <property type="entry name" value="RESPONSE_REGULATORY"/>
    <property type="match status" value="1"/>
</dbReference>
<keyword evidence="9" id="KW-1185">Reference proteome</keyword>
<evidence type="ECO:0000256" key="4">
    <source>
        <dbReference type="ARBA" id="ARBA00023163"/>
    </source>
</evidence>
<dbReference type="CDD" id="cd00009">
    <property type="entry name" value="AAA"/>
    <property type="match status" value="1"/>
</dbReference>
<dbReference type="Gene3D" id="3.40.50.2300">
    <property type="match status" value="1"/>
</dbReference>
<dbReference type="PANTHER" id="PTHR32071">
    <property type="entry name" value="TRANSCRIPTIONAL REGULATORY PROTEIN"/>
    <property type="match status" value="1"/>
</dbReference>
<dbReference type="Pfam" id="PF25601">
    <property type="entry name" value="AAA_lid_14"/>
    <property type="match status" value="1"/>
</dbReference>
<reference evidence="9" key="1">
    <citation type="submission" date="2018-02" db="EMBL/GenBank/DDBJ databases">
        <authorList>
            <person name="Clavel T."/>
            <person name="Strowig T."/>
        </authorList>
    </citation>
    <scope>NUCLEOTIDE SEQUENCE [LARGE SCALE GENOMIC DNA]</scope>
    <source>
        <strain evidence="9">DSM 100764</strain>
    </source>
</reference>
<protein>
    <submittedName>
        <fullName evidence="8">Sigma-54-dependent Fis family transcriptional regulator</fullName>
    </submittedName>
</protein>
<dbReference type="GeneID" id="93424213"/>
<dbReference type="Gene3D" id="3.40.50.300">
    <property type="entry name" value="P-loop containing nucleotide triphosphate hydrolases"/>
    <property type="match status" value="1"/>
</dbReference>
<feature type="domain" description="Sigma-54 factor interaction" evidence="6">
    <location>
        <begin position="141"/>
        <end position="370"/>
    </location>
</feature>
<dbReference type="InterPro" id="IPR002197">
    <property type="entry name" value="HTH_Fis"/>
</dbReference>
<dbReference type="GO" id="GO:0005524">
    <property type="term" value="F:ATP binding"/>
    <property type="evidence" value="ECO:0007669"/>
    <property type="project" value="UniProtKB-KW"/>
</dbReference>
<dbReference type="InterPro" id="IPR025944">
    <property type="entry name" value="Sigma_54_int_dom_CS"/>
</dbReference>
<dbReference type="Proteomes" id="UP000244925">
    <property type="component" value="Unassembled WGS sequence"/>
</dbReference>
<dbReference type="InterPro" id="IPR027417">
    <property type="entry name" value="P-loop_NTPase"/>
</dbReference>
<keyword evidence="4" id="KW-0804">Transcription</keyword>
<dbReference type="InterPro" id="IPR058031">
    <property type="entry name" value="AAA_lid_NorR"/>
</dbReference>
<dbReference type="AlphaFoldDB" id="A0A2V1IXE9"/>
<gene>
    <name evidence="8" type="ORF">C5O25_00365</name>
</gene>
<accession>A0A2V1IXE9</accession>
<dbReference type="RefSeq" id="WP_107034748.1">
    <property type="nucleotide sequence ID" value="NZ_CAOXDM010000002.1"/>
</dbReference>
<keyword evidence="3" id="KW-0805">Transcription regulation</keyword>
<dbReference type="Pfam" id="PF00072">
    <property type="entry name" value="Response_reg"/>
    <property type="match status" value="1"/>
</dbReference>
<evidence type="ECO:0000256" key="2">
    <source>
        <dbReference type="ARBA" id="ARBA00022840"/>
    </source>
</evidence>
<dbReference type="PANTHER" id="PTHR32071:SF113">
    <property type="entry name" value="ALGINATE BIOSYNTHESIS TRANSCRIPTIONAL REGULATORY PROTEIN ALGB"/>
    <property type="match status" value="1"/>
</dbReference>
<organism evidence="8 9">
    <name type="scientific">Paramuribaculum intestinale</name>
    <dbReference type="NCBI Taxonomy" id="2094151"/>
    <lineage>
        <taxon>Bacteria</taxon>
        <taxon>Pseudomonadati</taxon>
        <taxon>Bacteroidota</taxon>
        <taxon>Bacteroidia</taxon>
        <taxon>Bacteroidales</taxon>
        <taxon>Muribaculaceae</taxon>
        <taxon>Paramuribaculum</taxon>
    </lineage>
</organism>
<dbReference type="SUPFAM" id="SSF46689">
    <property type="entry name" value="Homeodomain-like"/>
    <property type="match status" value="1"/>
</dbReference>
<dbReference type="Gene3D" id="1.10.10.60">
    <property type="entry name" value="Homeodomain-like"/>
    <property type="match status" value="1"/>
</dbReference>
<dbReference type="PROSITE" id="PS50045">
    <property type="entry name" value="SIGMA54_INTERACT_4"/>
    <property type="match status" value="1"/>
</dbReference>
<dbReference type="PRINTS" id="PR01590">
    <property type="entry name" value="HTHFIS"/>
</dbReference>
<dbReference type="PROSITE" id="PS00688">
    <property type="entry name" value="SIGMA54_INTERACT_3"/>
    <property type="match status" value="1"/>
</dbReference>
<feature type="modified residue" description="4-aspartylphosphate" evidence="5">
    <location>
        <position position="55"/>
    </location>
</feature>
<keyword evidence="5" id="KW-0597">Phosphoprotein</keyword>
<dbReference type="Pfam" id="PF00158">
    <property type="entry name" value="Sigma54_activat"/>
    <property type="match status" value="1"/>
</dbReference>
<dbReference type="InterPro" id="IPR001789">
    <property type="entry name" value="Sig_transdc_resp-reg_receiver"/>
</dbReference>
<dbReference type="EMBL" id="PUBV01000001">
    <property type="protein sequence ID" value="PWB09696.1"/>
    <property type="molecule type" value="Genomic_DNA"/>
</dbReference>
<dbReference type="SMART" id="SM00448">
    <property type="entry name" value="REC"/>
    <property type="match status" value="1"/>
</dbReference>
<dbReference type="SUPFAM" id="SSF52172">
    <property type="entry name" value="CheY-like"/>
    <property type="match status" value="1"/>
</dbReference>
<dbReference type="GO" id="GO:0000160">
    <property type="term" value="P:phosphorelay signal transduction system"/>
    <property type="evidence" value="ECO:0007669"/>
    <property type="project" value="InterPro"/>
</dbReference>
<evidence type="ECO:0000313" key="8">
    <source>
        <dbReference type="EMBL" id="PWB09696.1"/>
    </source>
</evidence>
<sequence>MKNDSHILVADDNRGVLEALELLLRRHFRQVTLIRNPAVIMSAVADGRPDVVLLDMNFTSAFNNGNEGLYWLERLRATYPQLPVVLMTAFADIPLAIKGIKAGAADFIQKPWDNDRIVEILIAAASKVRKHRDVSCSPVMYWGESDEMSRLKDLVGKVAATDATVLITGENGTGKELLAEEIHRLSGRAERPMLKVDMGAVSETLFESELFGHRKGAFTGAVSDRKGKLAEASGSSLFMDEIGNMPLHLQAKLLSALQNRQLTALGSNHPVSFDIRLICATNRNIDAMVADGAFREDLLYRINTIRLHLPPLRQRKDDILVLARRFAAEFGTRYRGCEMSLSDSAANRLVGYHWPGNIRELRHAVEKAVIISGSSDTLSASDFELSTVASVSPEIPKAAMTIEEMERQMISEAIDACKGNLSAAAQQLGITRQTLYNKMRRYAL</sequence>
<feature type="domain" description="Response regulatory" evidence="7">
    <location>
        <begin position="6"/>
        <end position="125"/>
    </location>
</feature>
<keyword evidence="2" id="KW-0067">ATP-binding</keyword>
<evidence type="ECO:0000256" key="3">
    <source>
        <dbReference type="ARBA" id="ARBA00023015"/>
    </source>
</evidence>
<evidence type="ECO:0000256" key="5">
    <source>
        <dbReference type="PROSITE-ProRule" id="PRU00169"/>
    </source>
</evidence>